<keyword evidence="3" id="KW-1185">Reference proteome</keyword>
<sequence>MVSKAIIYLGLLLAIFLLISSEAAARDLAETATKSTVNTEATKGCKWGKRGQVSRRRMEDIPAVDMEDIPAVVMEGEGTRGAVMEGEGPRGAVMEGTLGAVMVDAPVMVVEEATADMVVAAMVAAVSLVRLCRQSLTTEATKNVATSLEVGSGE</sequence>
<name>A0AA88R885_9ASTE</name>
<comment type="caution">
    <text evidence="2">The sequence shown here is derived from an EMBL/GenBank/DDBJ whole genome shotgun (WGS) entry which is preliminary data.</text>
</comment>
<evidence type="ECO:0000313" key="2">
    <source>
        <dbReference type="EMBL" id="KAK2977016.1"/>
    </source>
</evidence>
<protein>
    <submittedName>
        <fullName evidence="2">Uncharacterized protein</fullName>
    </submittedName>
</protein>
<dbReference type="Pfam" id="PF07172">
    <property type="entry name" value="GRP"/>
    <property type="match status" value="1"/>
</dbReference>
<reference evidence="2" key="1">
    <citation type="submission" date="2022-12" db="EMBL/GenBank/DDBJ databases">
        <title>Draft genome assemblies for two species of Escallonia (Escalloniales).</title>
        <authorList>
            <person name="Chanderbali A."/>
            <person name="Dervinis C."/>
            <person name="Anghel I."/>
            <person name="Soltis D."/>
            <person name="Soltis P."/>
            <person name="Zapata F."/>
        </authorList>
    </citation>
    <scope>NUCLEOTIDE SEQUENCE</scope>
    <source>
        <strain evidence="2">UCBG92.1500</strain>
        <tissue evidence="2">Leaf</tissue>
    </source>
</reference>
<keyword evidence="1" id="KW-0732">Signal</keyword>
<accession>A0AA88R885</accession>
<evidence type="ECO:0000313" key="3">
    <source>
        <dbReference type="Proteomes" id="UP001187471"/>
    </source>
</evidence>
<dbReference type="AlphaFoldDB" id="A0AA88R885"/>
<dbReference type="Proteomes" id="UP001187471">
    <property type="component" value="Unassembled WGS sequence"/>
</dbReference>
<feature type="signal peptide" evidence="1">
    <location>
        <begin position="1"/>
        <end position="25"/>
    </location>
</feature>
<dbReference type="InterPro" id="IPR010800">
    <property type="entry name" value="GRP"/>
</dbReference>
<evidence type="ECO:0000256" key="1">
    <source>
        <dbReference type="SAM" id="SignalP"/>
    </source>
</evidence>
<feature type="chain" id="PRO_5041713599" evidence="1">
    <location>
        <begin position="26"/>
        <end position="154"/>
    </location>
</feature>
<dbReference type="EMBL" id="JAVXUO010002017">
    <property type="protein sequence ID" value="KAK2977016.1"/>
    <property type="molecule type" value="Genomic_DNA"/>
</dbReference>
<gene>
    <name evidence="2" type="ORF">RJ640_013634</name>
</gene>
<proteinExistence type="predicted"/>
<organism evidence="2 3">
    <name type="scientific">Escallonia rubra</name>
    <dbReference type="NCBI Taxonomy" id="112253"/>
    <lineage>
        <taxon>Eukaryota</taxon>
        <taxon>Viridiplantae</taxon>
        <taxon>Streptophyta</taxon>
        <taxon>Embryophyta</taxon>
        <taxon>Tracheophyta</taxon>
        <taxon>Spermatophyta</taxon>
        <taxon>Magnoliopsida</taxon>
        <taxon>eudicotyledons</taxon>
        <taxon>Gunneridae</taxon>
        <taxon>Pentapetalae</taxon>
        <taxon>asterids</taxon>
        <taxon>campanulids</taxon>
        <taxon>Escalloniales</taxon>
        <taxon>Escalloniaceae</taxon>
        <taxon>Escallonia</taxon>
    </lineage>
</organism>